<feature type="domain" description="Nudix hydrolase" evidence="3">
    <location>
        <begin position="20"/>
        <end position="156"/>
    </location>
</feature>
<organism evidence="4 5">
    <name type="scientific">Planomicrobium okeanokoites</name>
    <name type="common">Planococcus okeanokoites</name>
    <name type="synonym">Flavobacterium okeanokoites</name>
    <dbReference type="NCBI Taxonomy" id="244"/>
    <lineage>
        <taxon>Bacteria</taxon>
        <taxon>Bacillati</taxon>
        <taxon>Bacillota</taxon>
        <taxon>Bacilli</taxon>
        <taxon>Bacillales</taxon>
        <taxon>Caryophanaceae</taxon>
        <taxon>Planomicrobium</taxon>
    </lineage>
</organism>
<accession>A0ABV7KKS8</accession>
<dbReference type="PANTHER" id="PTHR43046">
    <property type="entry name" value="GDP-MANNOSE MANNOSYL HYDROLASE"/>
    <property type="match status" value="1"/>
</dbReference>
<evidence type="ECO:0000256" key="1">
    <source>
        <dbReference type="ARBA" id="ARBA00001946"/>
    </source>
</evidence>
<dbReference type="InterPro" id="IPR020084">
    <property type="entry name" value="NUDIX_hydrolase_CS"/>
</dbReference>
<sequence length="169" mass="19709">MQFNKTISSITGDIKSDNIIHRTAVRAIIIENEKILMVRSDLGYCKFPGGGVEKGEGLTEALIREVAEETGYINCIIKEEFGIVAEQRPDHSSREFHFHMDSHYFICELDNEETIDQSLFGYELEEEYKPVWLPVQEAIDSNRLFYSKDPSQHFIMRENFVLEWLRDNL</sequence>
<keyword evidence="2 4" id="KW-0378">Hydrolase</keyword>
<dbReference type="Proteomes" id="UP001595625">
    <property type="component" value="Unassembled WGS sequence"/>
</dbReference>
<evidence type="ECO:0000313" key="4">
    <source>
        <dbReference type="EMBL" id="MFC3210032.1"/>
    </source>
</evidence>
<dbReference type="Gene3D" id="3.90.79.10">
    <property type="entry name" value="Nucleoside Triphosphate Pyrophosphohydrolase"/>
    <property type="match status" value="1"/>
</dbReference>
<proteinExistence type="predicted"/>
<reference evidence="5" key="1">
    <citation type="journal article" date="2019" name="Int. J. Syst. Evol. Microbiol.">
        <title>The Global Catalogue of Microorganisms (GCM) 10K type strain sequencing project: providing services to taxonomists for standard genome sequencing and annotation.</title>
        <authorList>
            <consortium name="The Broad Institute Genomics Platform"/>
            <consortium name="The Broad Institute Genome Sequencing Center for Infectious Disease"/>
            <person name="Wu L."/>
            <person name="Ma J."/>
        </authorList>
    </citation>
    <scope>NUCLEOTIDE SEQUENCE [LARGE SCALE GENOMIC DNA]</scope>
    <source>
        <strain evidence="5">CCM 320</strain>
    </source>
</reference>
<dbReference type="EC" id="3.6.-.-" evidence="4"/>
<dbReference type="RefSeq" id="WP_117313322.1">
    <property type="nucleotide sequence ID" value="NZ_JBHRUJ010000004.1"/>
</dbReference>
<dbReference type="PROSITE" id="PS51462">
    <property type="entry name" value="NUDIX"/>
    <property type="match status" value="1"/>
</dbReference>
<evidence type="ECO:0000313" key="5">
    <source>
        <dbReference type="Proteomes" id="UP001595625"/>
    </source>
</evidence>
<dbReference type="CDD" id="cd02883">
    <property type="entry name" value="NUDIX_Hydrolase"/>
    <property type="match status" value="1"/>
</dbReference>
<dbReference type="PROSITE" id="PS00893">
    <property type="entry name" value="NUDIX_BOX"/>
    <property type="match status" value="1"/>
</dbReference>
<dbReference type="GO" id="GO:0016787">
    <property type="term" value="F:hydrolase activity"/>
    <property type="evidence" value="ECO:0007669"/>
    <property type="project" value="UniProtKB-KW"/>
</dbReference>
<dbReference type="SUPFAM" id="SSF55811">
    <property type="entry name" value="Nudix"/>
    <property type="match status" value="1"/>
</dbReference>
<keyword evidence="5" id="KW-1185">Reference proteome</keyword>
<comment type="caution">
    <text evidence="4">The sequence shown here is derived from an EMBL/GenBank/DDBJ whole genome shotgun (WGS) entry which is preliminary data.</text>
</comment>
<evidence type="ECO:0000259" key="3">
    <source>
        <dbReference type="PROSITE" id="PS51462"/>
    </source>
</evidence>
<dbReference type="Pfam" id="PF00293">
    <property type="entry name" value="NUDIX"/>
    <property type="match status" value="1"/>
</dbReference>
<gene>
    <name evidence="4" type="ORF">ACFOEJ_02965</name>
</gene>
<dbReference type="InterPro" id="IPR000086">
    <property type="entry name" value="NUDIX_hydrolase_dom"/>
</dbReference>
<protein>
    <submittedName>
        <fullName evidence="4">NUDIX hydrolase</fullName>
        <ecNumber evidence="4">3.6.-.-</ecNumber>
    </submittedName>
</protein>
<evidence type="ECO:0000256" key="2">
    <source>
        <dbReference type="ARBA" id="ARBA00022801"/>
    </source>
</evidence>
<dbReference type="InterPro" id="IPR015797">
    <property type="entry name" value="NUDIX_hydrolase-like_dom_sf"/>
</dbReference>
<dbReference type="PANTHER" id="PTHR43046:SF15">
    <property type="entry name" value="MUTT_NUDIX FAMILY PROTEIN"/>
    <property type="match status" value="1"/>
</dbReference>
<name>A0ABV7KKS8_PLAOK</name>
<comment type="cofactor">
    <cofactor evidence="1">
        <name>Mg(2+)</name>
        <dbReference type="ChEBI" id="CHEBI:18420"/>
    </cofactor>
</comment>
<dbReference type="EMBL" id="JBHRUJ010000004">
    <property type="protein sequence ID" value="MFC3210032.1"/>
    <property type="molecule type" value="Genomic_DNA"/>
</dbReference>